<dbReference type="PANTHER" id="PTHR10642">
    <property type="entry name" value="RIBONUCLEASE H1"/>
    <property type="match status" value="1"/>
</dbReference>
<evidence type="ECO:0000256" key="6">
    <source>
        <dbReference type="ARBA" id="ARBA00022723"/>
    </source>
</evidence>
<evidence type="ECO:0000256" key="9">
    <source>
        <dbReference type="ARBA" id="ARBA00022842"/>
    </source>
</evidence>
<evidence type="ECO:0000256" key="1">
    <source>
        <dbReference type="ARBA" id="ARBA00000077"/>
    </source>
</evidence>
<dbReference type="EC" id="3.1.26.4" evidence="4 10"/>
<keyword evidence="10" id="KW-0963">Cytoplasm</keyword>
<dbReference type="Pfam" id="PF00075">
    <property type="entry name" value="RNase_H"/>
    <property type="match status" value="1"/>
</dbReference>
<comment type="cofactor">
    <cofactor evidence="10">
        <name>Mg(2+)</name>
        <dbReference type="ChEBI" id="CHEBI:18420"/>
    </cofactor>
    <text evidence="10">Binds 1 Mg(2+) ion per subunit. May bind a second metal ion at a regulatory site, or after substrate binding.</text>
</comment>
<feature type="binding site" evidence="10">
    <location>
        <position position="8"/>
    </location>
    <ligand>
        <name>Mg(2+)</name>
        <dbReference type="ChEBI" id="CHEBI:18420"/>
        <label>2</label>
    </ligand>
</feature>
<keyword evidence="14" id="KW-1185">Reference proteome</keyword>
<organism evidence="13 14">
    <name type="scientific">Kocuria carniphila</name>
    <dbReference type="NCBI Taxonomy" id="262208"/>
    <lineage>
        <taxon>Bacteria</taxon>
        <taxon>Bacillati</taxon>
        <taxon>Actinomycetota</taxon>
        <taxon>Actinomycetes</taxon>
        <taxon>Micrococcales</taxon>
        <taxon>Micrococcaceae</taxon>
        <taxon>Kocuria</taxon>
    </lineage>
</organism>
<evidence type="ECO:0000256" key="11">
    <source>
        <dbReference type="SAM" id="MobiDB-lite"/>
    </source>
</evidence>
<feature type="binding site" evidence="10">
    <location>
        <position position="43"/>
    </location>
    <ligand>
        <name>Mg(2+)</name>
        <dbReference type="ChEBI" id="CHEBI:18420"/>
        <label>1</label>
    </ligand>
</feature>
<keyword evidence="8 10" id="KW-0378">Hydrolase</keyword>
<evidence type="ECO:0000256" key="4">
    <source>
        <dbReference type="ARBA" id="ARBA00012180"/>
    </source>
</evidence>
<dbReference type="Proteomes" id="UP001558481">
    <property type="component" value="Unassembled WGS sequence"/>
</dbReference>
<dbReference type="InterPro" id="IPR002156">
    <property type="entry name" value="RNaseH_domain"/>
</dbReference>
<dbReference type="InterPro" id="IPR036397">
    <property type="entry name" value="RNaseH_sf"/>
</dbReference>
<keyword evidence="9 10" id="KW-0460">Magnesium</keyword>
<evidence type="ECO:0000256" key="3">
    <source>
        <dbReference type="ARBA" id="ARBA00011245"/>
    </source>
</evidence>
<name>A0ABV3V0X2_9MICC</name>
<dbReference type="InterPro" id="IPR012337">
    <property type="entry name" value="RNaseH-like_sf"/>
</dbReference>
<gene>
    <name evidence="10" type="primary">rnhA</name>
    <name evidence="13" type="ORF">VVR66_06480</name>
</gene>
<feature type="binding site" evidence="10">
    <location>
        <position position="131"/>
    </location>
    <ligand>
        <name>Mg(2+)</name>
        <dbReference type="ChEBI" id="CHEBI:18420"/>
        <label>2</label>
    </ligand>
</feature>
<evidence type="ECO:0000256" key="8">
    <source>
        <dbReference type="ARBA" id="ARBA00022801"/>
    </source>
</evidence>
<comment type="catalytic activity">
    <reaction evidence="1 10">
        <text>Endonucleolytic cleavage to 5'-phosphomonoester.</text>
        <dbReference type="EC" id="3.1.26.4"/>
    </reaction>
</comment>
<evidence type="ECO:0000259" key="12">
    <source>
        <dbReference type="PROSITE" id="PS50879"/>
    </source>
</evidence>
<protein>
    <recommendedName>
        <fullName evidence="4 10">Ribonuclease H</fullName>
        <shortName evidence="10">RNase H</shortName>
        <ecNumber evidence="4 10">3.1.26.4</ecNumber>
    </recommendedName>
</protein>
<comment type="subcellular location">
    <subcellularLocation>
        <location evidence="10">Cytoplasm</location>
    </subcellularLocation>
</comment>
<evidence type="ECO:0000313" key="13">
    <source>
        <dbReference type="EMBL" id="MEX3594354.1"/>
    </source>
</evidence>
<evidence type="ECO:0000256" key="5">
    <source>
        <dbReference type="ARBA" id="ARBA00022722"/>
    </source>
</evidence>
<evidence type="ECO:0000256" key="7">
    <source>
        <dbReference type="ARBA" id="ARBA00022759"/>
    </source>
</evidence>
<proteinExistence type="inferred from homology"/>
<comment type="caution">
    <text evidence="13">The sequence shown here is derived from an EMBL/GenBank/DDBJ whole genome shotgun (WGS) entry which is preliminary data.</text>
</comment>
<feature type="binding site" evidence="10">
    <location>
        <position position="67"/>
    </location>
    <ligand>
        <name>Mg(2+)</name>
        <dbReference type="ChEBI" id="CHEBI:18420"/>
        <label>1</label>
    </ligand>
</feature>
<reference evidence="13 14" key="1">
    <citation type="journal article" date="2024" name="Fungal Genet. Biol.">
        <title>The porcine skin microbiome exhibits broad fungal antagonism.</title>
        <authorList>
            <person name="De La Cruz K.F."/>
            <person name="Townsend E.C."/>
            <person name="Alex Cheong J.Z."/>
            <person name="Salamzade R."/>
            <person name="Liu A."/>
            <person name="Sandstrom S."/>
            <person name="Davila E."/>
            <person name="Huang L."/>
            <person name="Xu K.H."/>
            <person name="Wu S.Y."/>
            <person name="Meudt J.J."/>
            <person name="Shanmuganayagam D."/>
            <person name="Gibson A.L.F."/>
            <person name="Kalan L.R."/>
        </authorList>
    </citation>
    <scope>NUCLEOTIDE SEQUENCE [LARGE SCALE GENOMIC DNA]</scope>
    <source>
        <strain evidence="13 14">LK2625</strain>
    </source>
</reference>
<dbReference type="CDD" id="cd09278">
    <property type="entry name" value="RNase_HI_prokaryote_like"/>
    <property type="match status" value="1"/>
</dbReference>
<dbReference type="PANTHER" id="PTHR10642:SF26">
    <property type="entry name" value="RIBONUCLEASE H1"/>
    <property type="match status" value="1"/>
</dbReference>
<evidence type="ECO:0000313" key="14">
    <source>
        <dbReference type="Proteomes" id="UP001558481"/>
    </source>
</evidence>
<keyword evidence="6 10" id="KW-0479">Metal-binding</keyword>
<evidence type="ECO:0000256" key="10">
    <source>
        <dbReference type="HAMAP-Rule" id="MF_00042"/>
    </source>
</evidence>
<feature type="region of interest" description="Disordered" evidence="11">
    <location>
        <begin position="142"/>
        <end position="183"/>
    </location>
</feature>
<keyword evidence="5 10" id="KW-0540">Nuclease</keyword>
<dbReference type="Gene3D" id="3.30.420.10">
    <property type="entry name" value="Ribonuclease H-like superfamily/Ribonuclease H"/>
    <property type="match status" value="1"/>
</dbReference>
<comment type="similarity">
    <text evidence="2 10">Belongs to the RNase H family.</text>
</comment>
<feature type="domain" description="RNase H type-1" evidence="12">
    <location>
        <begin position="1"/>
        <end position="139"/>
    </location>
</feature>
<keyword evidence="7 10" id="KW-0255">Endonuclease</keyword>
<comment type="subunit">
    <text evidence="3 10">Monomer.</text>
</comment>
<comment type="function">
    <text evidence="10">Endonuclease that specifically degrades the RNA of RNA-DNA hybrids.</text>
</comment>
<dbReference type="InterPro" id="IPR050092">
    <property type="entry name" value="RNase_H"/>
</dbReference>
<evidence type="ECO:0000256" key="2">
    <source>
        <dbReference type="ARBA" id="ARBA00005300"/>
    </source>
</evidence>
<dbReference type="PROSITE" id="PS50879">
    <property type="entry name" value="RNASE_H_1"/>
    <property type="match status" value="1"/>
</dbReference>
<feature type="binding site" evidence="10">
    <location>
        <position position="8"/>
    </location>
    <ligand>
        <name>Mg(2+)</name>
        <dbReference type="ChEBI" id="CHEBI:18420"/>
        <label>1</label>
    </ligand>
</feature>
<dbReference type="HAMAP" id="MF_00042">
    <property type="entry name" value="RNase_H"/>
    <property type="match status" value="1"/>
</dbReference>
<dbReference type="EMBL" id="JAYWLU010000005">
    <property type="protein sequence ID" value="MEX3594354.1"/>
    <property type="molecule type" value="Genomic_DNA"/>
</dbReference>
<sequence length="333" mass="36648">MTIIAAADGSALGNPGPAGWAWFIDETSWRAGGWNHGTNNMGELTAVLNLLESTRHLTDEPLKILCDSQYVINSITKWMPGWKKKGWKKKDGKPVLNVDIMKALDREMAGRTVDFEWVKGHAGHELNEAADERARAMASAYQAGRAPGDMPVGPGYRERDGSVQETPSQRPAPAAATVSTLGTQSLEEPDLFSELWSGNEDPVLEDSSAHERITREADPANRVLSLETAMLTPTTTEGRRMELLHDDFEYVARDGSVNGAQRFVTELQGGAYGSDPDVSHSASVALGSTAYHVSYRLTDSSTVTRRSSLWIREDHHNEMGPWLLRYHQVTTES</sequence>
<accession>A0ABV3V0X2</accession>
<dbReference type="InterPro" id="IPR022892">
    <property type="entry name" value="RNaseHI"/>
</dbReference>
<dbReference type="SUPFAM" id="SSF53098">
    <property type="entry name" value="Ribonuclease H-like"/>
    <property type="match status" value="1"/>
</dbReference>
<dbReference type="RefSeq" id="WP_095796925.1">
    <property type="nucleotide sequence ID" value="NZ_JAYWLU010000005.1"/>
</dbReference>